<dbReference type="PANTHER" id="PTHR45689:SF5">
    <property type="entry name" value="I[[H]] CHANNEL, ISOFORM E"/>
    <property type="match status" value="1"/>
</dbReference>
<keyword evidence="1" id="KW-1133">Transmembrane helix</keyword>
<evidence type="ECO:0000256" key="1">
    <source>
        <dbReference type="SAM" id="Phobius"/>
    </source>
</evidence>
<evidence type="ECO:0000313" key="3">
    <source>
        <dbReference type="EMBL" id="ORY49941.1"/>
    </source>
</evidence>
<dbReference type="SMART" id="SM00100">
    <property type="entry name" value="cNMP"/>
    <property type="match status" value="1"/>
</dbReference>
<name>A0A1Y2CSF9_9FUNG</name>
<dbReference type="PROSITE" id="PS00889">
    <property type="entry name" value="CNMP_BINDING_2"/>
    <property type="match status" value="1"/>
</dbReference>
<feature type="transmembrane region" description="Helical" evidence="1">
    <location>
        <begin position="26"/>
        <end position="50"/>
    </location>
</feature>
<gene>
    <name evidence="3" type="ORF">BCR33DRAFT_557073</name>
</gene>
<feature type="domain" description="Cyclic nucleotide-binding" evidence="2">
    <location>
        <begin position="130"/>
        <end position="245"/>
    </location>
</feature>
<protein>
    <submittedName>
        <fullName evidence="3">Camp-binding domain-like protein</fullName>
    </submittedName>
</protein>
<dbReference type="PROSITE" id="PS50042">
    <property type="entry name" value="CNMP_BINDING_3"/>
    <property type="match status" value="1"/>
</dbReference>
<dbReference type="GO" id="GO:0098855">
    <property type="term" value="C:HCN channel complex"/>
    <property type="evidence" value="ECO:0007669"/>
    <property type="project" value="TreeGrafter"/>
</dbReference>
<dbReference type="Pfam" id="PF00027">
    <property type="entry name" value="cNMP_binding"/>
    <property type="match status" value="1"/>
</dbReference>
<dbReference type="Gene3D" id="2.60.120.10">
    <property type="entry name" value="Jelly Rolls"/>
    <property type="match status" value="1"/>
</dbReference>
<dbReference type="InterPro" id="IPR051413">
    <property type="entry name" value="K/Na_HCN_channel"/>
</dbReference>
<keyword evidence="1" id="KW-0812">Transmembrane</keyword>
<proteinExistence type="predicted"/>
<dbReference type="PRINTS" id="PR00103">
    <property type="entry name" value="CAMPKINASE"/>
</dbReference>
<dbReference type="EMBL" id="MCGO01000008">
    <property type="protein sequence ID" value="ORY49941.1"/>
    <property type="molecule type" value="Genomic_DNA"/>
</dbReference>
<dbReference type="Proteomes" id="UP000193642">
    <property type="component" value="Unassembled WGS sequence"/>
</dbReference>
<accession>A0A1Y2CSF9</accession>
<dbReference type="GO" id="GO:0035725">
    <property type="term" value="P:sodium ion transmembrane transport"/>
    <property type="evidence" value="ECO:0007669"/>
    <property type="project" value="TreeGrafter"/>
</dbReference>
<dbReference type="InterPro" id="IPR000595">
    <property type="entry name" value="cNMP-bd_dom"/>
</dbReference>
<dbReference type="InterPro" id="IPR018488">
    <property type="entry name" value="cNMP-bd_CS"/>
</dbReference>
<dbReference type="GO" id="GO:0005249">
    <property type="term" value="F:voltage-gated potassium channel activity"/>
    <property type="evidence" value="ECO:0007669"/>
    <property type="project" value="TreeGrafter"/>
</dbReference>
<dbReference type="OrthoDB" id="2152421at2759"/>
<keyword evidence="1" id="KW-0472">Membrane</keyword>
<dbReference type="PANTHER" id="PTHR45689">
    <property type="entry name" value="I[[H]] CHANNEL, ISOFORM E"/>
    <property type="match status" value="1"/>
</dbReference>
<reference evidence="3 4" key="1">
    <citation type="submission" date="2016-07" db="EMBL/GenBank/DDBJ databases">
        <title>Pervasive Adenine N6-methylation of Active Genes in Fungi.</title>
        <authorList>
            <consortium name="DOE Joint Genome Institute"/>
            <person name="Mondo S.J."/>
            <person name="Dannebaum R.O."/>
            <person name="Kuo R.C."/>
            <person name="Labutti K."/>
            <person name="Haridas S."/>
            <person name="Kuo A."/>
            <person name="Salamov A."/>
            <person name="Ahrendt S.R."/>
            <person name="Lipzen A."/>
            <person name="Sullivan W."/>
            <person name="Andreopoulos W.B."/>
            <person name="Clum A."/>
            <person name="Lindquist E."/>
            <person name="Daum C."/>
            <person name="Ramamoorthy G.K."/>
            <person name="Gryganskyi A."/>
            <person name="Culley D."/>
            <person name="Magnuson J.K."/>
            <person name="James T.Y."/>
            <person name="O'Malley M.A."/>
            <person name="Stajich J.E."/>
            <person name="Spatafora J.W."/>
            <person name="Visel A."/>
            <person name="Grigoriev I.V."/>
        </authorList>
    </citation>
    <scope>NUCLEOTIDE SEQUENCE [LARGE SCALE GENOMIC DNA]</scope>
    <source>
        <strain evidence="3 4">JEL800</strain>
    </source>
</reference>
<organism evidence="3 4">
    <name type="scientific">Rhizoclosmatium globosum</name>
    <dbReference type="NCBI Taxonomy" id="329046"/>
    <lineage>
        <taxon>Eukaryota</taxon>
        <taxon>Fungi</taxon>
        <taxon>Fungi incertae sedis</taxon>
        <taxon>Chytridiomycota</taxon>
        <taxon>Chytridiomycota incertae sedis</taxon>
        <taxon>Chytridiomycetes</taxon>
        <taxon>Chytridiales</taxon>
        <taxon>Chytriomycetaceae</taxon>
        <taxon>Rhizoclosmatium</taxon>
    </lineage>
</organism>
<evidence type="ECO:0000313" key="4">
    <source>
        <dbReference type="Proteomes" id="UP000193642"/>
    </source>
</evidence>
<evidence type="ECO:0000259" key="2">
    <source>
        <dbReference type="PROSITE" id="PS50042"/>
    </source>
</evidence>
<dbReference type="Gene3D" id="1.10.287.630">
    <property type="entry name" value="Helix hairpin bin"/>
    <property type="match status" value="1"/>
</dbReference>
<keyword evidence="4" id="KW-1185">Reference proteome</keyword>
<dbReference type="InterPro" id="IPR018490">
    <property type="entry name" value="cNMP-bd_dom_sf"/>
</dbReference>
<dbReference type="CDD" id="cd00038">
    <property type="entry name" value="CAP_ED"/>
    <property type="match status" value="1"/>
</dbReference>
<dbReference type="GO" id="GO:0003254">
    <property type="term" value="P:regulation of membrane depolarization"/>
    <property type="evidence" value="ECO:0007669"/>
    <property type="project" value="TreeGrafter"/>
</dbReference>
<comment type="caution">
    <text evidence="3">The sequence shown here is derived from an EMBL/GenBank/DDBJ whole genome shotgun (WGS) entry which is preliminary data.</text>
</comment>
<sequence>MLTQAVGNTFQMTFKPETLAEQATTLLFIVCGAILYALLVGLLSSAAVAYDSSGRLYRQKIDELTEYLNWKHIDEQTQKKVLGYYEYKYRGKYFEEQTLLADMNNSLRMELASINCRRLIEKVPFLKRELKDGRDEIYLGKISTALQAVYYVTGDFIFNQGEIGEEMFFIQTGTVNILTNGRLVTSFKDGAFFGEVALIANIPRTASVQAATNCTLYSLSSSQFADIISEFDDMKSRVDQIYKDRMEKIKMEKEKKTKSKGAGKMF</sequence>
<dbReference type="InterPro" id="IPR014710">
    <property type="entry name" value="RmlC-like_jellyroll"/>
</dbReference>
<dbReference type="SUPFAM" id="SSF51206">
    <property type="entry name" value="cAMP-binding domain-like"/>
    <property type="match status" value="1"/>
</dbReference>
<dbReference type="AlphaFoldDB" id="A0A1Y2CSF9"/>